<accession>A0A9E6MVI0</accession>
<gene>
    <name evidence="1" type="ORF">JZL65_12010</name>
</gene>
<dbReference type="RefSeq" id="WP_273146093.1">
    <property type="nucleotide sequence ID" value="NZ_CP070327.1"/>
</dbReference>
<evidence type="ECO:0000313" key="2">
    <source>
        <dbReference type="Proteomes" id="UP000683551"/>
    </source>
</evidence>
<reference evidence="1" key="1">
    <citation type="submission" date="2021-02" db="EMBL/GenBank/DDBJ databases">
        <title>Comparative genomics of Ferrovum myxofaciens strains, predominant extremophile bacteria forming large biofilm stalactites in acid mine ecosystems.</title>
        <authorList>
            <person name="Burkartova K."/>
            <person name="Ridl J."/>
            <person name="Pajer P."/>
            <person name="Falteisek L."/>
        </authorList>
    </citation>
    <scope>NUCLEOTIDE SEQUENCE</scope>
    <source>
        <strain evidence="1">MI1III</strain>
    </source>
</reference>
<protein>
    <submittedName>
        <fullName evidence="1">Uncharacterized protein</fullName>
    </submittedName>
</protein>
<sequence>MNEQREQATILIQDMKVAPKTVYADLGCRGVDAENSGYFLVFSAIIPNLQESPEATLAPNSNVRCACSLSQEEESLAALCDRQ</sequence>
<proteinExistence type="predicted"/>
<dbReference type="AlphaFoldDB" id="A0A9E6MVI0"/>
<dbReference type="EMBL" id="CP071137">
    <property type="protein sequence ID" value="QWY77176.1"/>
    <property type="molecule type" value="Genomic_DNA"/>
</dbReference>
<evidence type="ECO:0000313" key="1">
    <source>
        <dbReference type="EMBL" id="QWY77176.1"/>
    </source>
</evidence>
<organism evidence="1 2">
    <name type="scientific">Ferrovum myxofaciens</name>
    <dbReference type="NCBI Taxonomy" id="416213"/>
    <lineage>
        <taxon>Bacteria</taxon>
        <taxon>Pseudomonadati</taxon>
        <taxon>Pseudomonadota</taxon>
        <taxon>Betaproteobacteria</taxon>
        <taxon>Ferrovales</taxon>
        <taxon>Ferrovaceae</taxon>
        <taxon>Ferrovum</taxon>
    </lineage>
</organism>
<name>A0A9E6MVI0_9PROT</name>
<dbReference type="Proteomes" id="UP000683551">
    <property type="component" value="Chromosome"/>
</dbReference>